<evidence type="ECO:0000256" key="2">
    <source>
        <dbReference type="SAM" id="MobiDB-lite"/>
    </source>
</evidence>
<dbReference type="InterPro" id="IPR015943">
    <property type="entry name" value="WD40/YVTN_repeat-like_dom_sf"/>
</dbReference>
<dbReference type="Pfam" id="PF00400">
    <property type="entry name" value="WD40"/>
    <property type="match status" value="1"/>
</dbReference>
<organism evidence="3 4">
    <name type="scientific">Aspergillus udagawae</name>
    <dbReference type="NCBI Taxonomy" id="91492"/>
    <lineage>
        <taxon>Eukaryota</taxon>
        <taxon>Fungi</taxon>
        <taxon>Dikarya</taxon>
        <taxon>Ascomycota</taxon>
        <taxon>Pezizomycotina</taxon>
        <taxon>Eurotiomycetes</taxon>
        <taxon>Eurotiomycetidae</taxon>
        <taxon>Eurotiales</taxon>
        <taxon>Aspergillaceae</taxon>
        <taxon>Aspergillus</taxon>
        <taxon>Aspergillus subgen. Fumigati</taxon>
    </lineage>
</organism>
<dbReference type="Proteomes" id="UP000465266">
    <property type="component" value="Unassembled WGS sequence"/>
</dbReference>
<proteinExistence type="predicted"/>
<evidence type="ECO:0000313" key="4">
    <source>
        <dbReference type="Proteomes" id="UP000465266"/>
    </source>
</evidence>
<accession>A0ABQ1B8T2</accession>
<dbReference type="InterPro" id="IPR036322">
    <property type="entry name" value="WD40_repeat_dom_sf"/>
</dbReference>
<sequence length="363" mass="41189">MPTPLHEIFCAEVVGEITRQLEAIKQSGSPAVEFVKEIKPFASSRLKLPETTNNGKVEYIIREPDASFGHYKAQYPGVIVEICYSQKSRDIRDLAEDYILCTDGSVNAVVCLDIEYRNSKKATVSIWRPKYKLEDGVEVFEASPEVDQKIFRTNDGQPSELDSLRLNLKDFATVELTRSYPNLDSQEIIISSKQLCEFLSRAESRQETEERRNGSTNRIRPGVQKRRRPSTPDSDSQTGEENKRGRYDDSEYHPMAHQDDQGDRLIRQMTRFEGIFLCNGRSIASICAYDETNNLWLNHLTGQLHASVWLLDGHFSSFRSVAFSPNGQLLASGFQDTIITLWNTGTGALRQTLKGDSHWIWAG</sequence>
<comment type="caution">
    <text evidence="3">The sequence shown here is derived from an EMBL/GenBank/DDBJ whole genome shotgun (WGS) entry which is preliminary data.</text>
</comment>
<feature type="compositionally biased region" description="Basic and acidic residues" evidence="2">
    <location>
        <begin position="203"/>
        <end position="213"/>
    </location>
</feature>
<keyword evidence="4" id="KW-1185">Reference proteome</keyword>
<reference evidence="3 4" key="1">
    <citation type="submission" date="2020-01" db="EMBL/GenBank/DDBJ databases">
        <title>Draft genome sequence of Aspergillus udagawae IFM 53868.</title>
        <authorList>
            <person name="Takahashi H."/>
            <person name="Yaguchi T."/>
        </authorList>
    </citation>
    <scope>NUCLEOTIDE SEQUENCE [LARGE SCALE GENOMIC DNA]</scope>
    <source>
        <strain evidence="3 4">IFM 53868</strain>
    </source>
</reference>
<dbReference type="EMBL" id="BLKG01000125">
    <property type="protein sequence ID" value="GFF96255.1"/>
    <property type="molecule type" value="Genomic_DNA"/>
</dbReference>
<feature type="compositionally biased region" description="Basic and acidic residues" evidence="2">
    <location>
        <begin position="240"/>
        <end position="261"/>
    </location>
</feature>
<name>A0ABQ1B8T2_9EURO</name>
<gene>
    <name evidence="3" type="ORF">IFM53868_08445</name>
</gene>
<dbReference type="SMART" id="SM00320">
    <property type="entry name" value="WD40"/>
    <property type="match status" value="1"/>
</dbReference>
<protein>
    <submittedName>
        <fullName evidence="3">Uncharacterized protein</fullName>
    </submittedName>
</protein>
<feature type="repeat" description="WD" evidence="1">
    <location>
        <begin position="311"/>
        <end position="352"/>
    </location>
</feature>
<dbReference type="SUPFAM" id="SSF50978">
    <property type="entry name" value="WD40 repeat-like"/>
    <property type="match status" value="1"/>
</dbReference>
<keyword evidence="1" id="KW-0853">WD repeat</keyword>
<evidence type="ECO:0000313" key="3">
    <source>
        <dbReference type="EMBL" id="GFF96255.1"/>
    </source>
</evidence>
<evidence type="ECO:0000256" key="1">
    <source>
        <dbReference type="PROSITE-ProRule" id="PRU00221"/>
    </source>
</evidence>
<dbReference type="PROSITE" id="PS50082">
    <property type="entry name" value="WD_REPEATS_2"/>
    <property type="match status" value="1"/>
</dbReference>
<dbReference type="Gene3D" id="2.130.10.10">
    <property type="entry name" value="YVTN repeat-like/Quinoprotein amine dehydrogenase"/>
    <property type="match status" value="1"/>
</dbReference>
<dbReference type="InterPro" id="IPR001680">
    <property type="entry name" value="WD40_rpt"/>
</dbReference>
<feature type="region of interest" description="Disordered" evidence="2">
    <location>
        <begin position="203"/>
        <end position="261"/>
    </location>
</feature>
<dbReference type="PROSITE" id="PS50294">
    <property type="entry name" value="WD_REPEATS_REGION"/>
    <property type="match status" value="1"/>
</dbReference>